<protein>
    <recommendedName>
        <fullName evidence="3">C2 domain-containing protein</fullName>
    </recommendedName>
</protein>
<name>A0A815GC87_9BILA</name>
<sequence length="140" mass="16139">MGQEQSILDVTIVEGRNLKDQDIVGKNDAYVEVYLDKDYKQRTTIVKDTNNPTWNQKFTFNLQNKTDYLHLHVYDDDAVGRDSIGSARIDLKKHVFGKECYNAWITLPAMLGLRSKGEIHVIIKHHTKRFVICACTSQLQ</sequence>
<evidence type="ECO:0000256" key="2">
    <source>
        <dbReference type="ARBA" id="ARBA00022837"/>
    </source>
</evidence>
<accession>A0A815GC87</accession>
<dbReference type="InterPro" id="IPR000008">
    <property type="entry name" value="C2_dom"/>
</dbReference>
<dbReference type="AlphaFoldDB" id="A0A815GC87"/>
<evidence type="ECO:0000256" key="1">
    <source>
        <dbReference type="ARBA" id="ARBA00022723"/>
    </source>
</evidence>
<reference evidence="4" key="1">
    <citation type="submission" date="2021-02" db="EMBL/GenBank/DDBJ databases">
        <authorList>
            <person name="Nowell W R."/>
        </authorList>
    </citation>
    <scope>NUCLEOTIDE SEQUENCE</scope>
</reference>
<dbReference type="SUPFAM" id="SSF49562">
    <property type="entry name" value="C2 domain (Calcium/lipid-binding domain, CaLB)"/>
    <property type="match status" value="1"/>
</dbReference>
<dbReference type="PRINTS" id="PR00360">
    <property type="entry name" value="C2DOMAIN"/>
</dbReference>
<comment type="caution">
    <text evidence="4">The sequence shown here is derived from an EMBL/GenBank/DDBJ whole genome shotgun (WGS) entry which is preliminary data.</text>
</comment>
<dbReference type="Pfam" id="PF00168">
    <property type="entry name" value="C2"/>
    <property type="match status" value="1"/>
</dbReference>
<dbReference type="Proteomes" id="UP000663845">
    <property type="component" value="Unassembled WGS sequence"/>
</dbReference>
<dbReference type="SMART" id="SM00239">
    <property type="entry name" value="C2"/>
    <property type="match status" value="1"/>
</dbReference>
<proteinExistence type="predicted"/>
<dbReference type="EMBL" id="CAJNOG010000688">
    <property type="protein sequence ID" value="CAF1336507.1"/>
    <property type="molecule type" value="Genomic_DNA"/>
</dbReference>
<evidence type="ECO:0000313" key="4">
    <source>
        <dbReference type="EMBL" id="CAF1336507.1"/>
    </source>
</evidence>
<dbReference type="PANTHER" id="PTHR45911:SF4">
    <property type="entry name" value="MULTIPLE C2 AND TRANSMEMBRANE DOMAIN-CONTAINING PROTEIN"/>
    <property type="match status" value="1"/>
</dbReference>
<dbReference type="CDD" id="cd00030">
    <property type="entry name" value="C2"/>
    <property type="match status" value="1"/>
</dbReference>
<dbReference type="PROSITE" id="PS50004">
    <property type="entry name" value="C2"/>
    <property type="match status" value="1"/>
</dbReference>
<dbReference type="InterPro" id="IPR035892">
    <property type="entry name" value="C2_domain_sf"/>
</dbReference>
<dbReference type="PANTHER" id="PTHR45911">
    <property type="entry name" value="C2 DOMAIN-CONTAINING PROTEIN"/>
    <property type="match status" value="1"/>
</dbReference>
<dbReference type="GO" id="GO:0016020">
    <property type="term" value="C:membrane"/>
    <property type="evidence" value="ECO:0007669"/>
    <property type="project" value="TreeGrafter"/>
</dbReference>
<organism evidence="4 5">
    <name type="scientific">Adineta steineri</name>
    <dbReference type="NCBI Taxonomy" id="433720"/>
    <lineage>
        <taxon>Eukaryota</taxon>
        <taxon>Metazoa</taxon>
        <taxon>Spiralia</taxon>
        <taxon>Gnathifera</taxon>
        <taxon>Rotifera</taxon>
        <taxon>Eurotatoria</taxon>
        <taxon>Bdelloidea</taxon>
        <taxon>Adinetida</taxon>
        <taxon>Adinetidae</taxon>
        <taxon>Adineta</taxon>
    </lineage>
</organism>
<dbReference type="GO" id="GO:0005509">
    <property type="term" value="F:calcium ion binding"/>
    <property type="evidence" value="ECO:0007669"/>
    <property type="project" value="TreeGrafter"/>
</dbReference>
<gene>
    <name evidence="4" type="ORF">JYZ213_LOCUS34248</name>
</gene>
<keyword evidence="1" id="KW-0479">Metal-binding</keyword>
<dbReference type="Gene3D" id="2.60.40.150">
    <property type="entry name" value="C2 domain"/>
    <property type="match status" value="1"/>
</dbReference>
<evidence type="ECO:0000259" key="3">
    <source>
        <dbReference type="PROSITE" id="PS50004"/>
    </source>
</evidence>
<evidence type="ECO:0000313" key="5">
    <source>
        <dbReference type="Proteomes" id="UP000663845"/>
    </source>
</evidence>
<keyword evidence="2" id="KW-0106">Calcium</keyword>
<feature type="domain" description="C2" evidence="3">
    <location>
        <begin position="1"/>
        <end position="105"/>
    </location>
</feature>